<reference evidence="1 2" key="1">
    <citation type="submission" date="2019-07" db="EMBL/GenBank/DDBJ databases">
        <title>De Novo Assembly of kiwifruit Actinidia rufa.</title>
        <authorList>
            <person name="Sugita-Konishi S."/>
            <person name="Sato K."/>
            <person name="Mori E."/>
            <person name="Abe Y."/>
            <person name="Kisaki G."/>
            <person name="Hamano K."/>
            <person name="Suezawa K."/>
            <person name="Otani M."/>
            <person name="Fukuda T."/>
            <person name="Manabe T."/>
            <person name="Gomi K."/>
            <person name="Tabuchi M."/>
            <person name="Akimitsu K."/>
            <person name="Kataoka I."/>
        </authorList>
    </citation>
    <scope>NUCLEOTIDE SEQUENCE [LARGE SCALE GENOMIC DNA]</scope>
    <source>
        <strain evidence="2">cv. Fuchu</strain>
    </source>
</reference>
<evidence type="ECO:0000313" key="1">
    <source>
        <dbReference type="EMBL" id="GFY99524.1"/>
    </source>
</evidence>
<dbReference type="Proteomes" id="UP000585474">
    <property type="component" value="Unassembled WGS sequence"/>
</dbReference>
<evidence type="ECO:0000313" key="2">
    <source>
        <dbReference type="Proteomes" id="UP000585474"/>
    </source>
</evidence>
<organism evidence="1 2">
    <name type="scientific">Actinidia rufa</name>
    <dbReference type="NCBI Taxonomy" id="165716"/>
    <lineage>
        <taxon>Eukaryota</taxon>
        <taxon>Viridiplantae</taxon>
        <taxon>Streptophyta</taxon>
        <taxon>Embryophyta</taxon>
        <taxon>Tracheophyta</taxon>
        <taxon>Spermatophyta</taxon>
        <taxon>Magnoliopsida</taxon>
        <taxon>eudicotyledons</taxon>
        <taxon>Gunneridae</taxon>
        <taxon>Pentapetalae</taxon>
        <taxon>asterids</taxon>
        <taxon>Ericales</taxon>
        <taxon>Actinidiaceae</taxon>
        <taxon>Actinidia</taxon>
    </lineage>
</organism>
<name>A0A7J0FLF3_9ERIC</name>
<proteinExistence type="predicted"/>
<dbReference type="EMBL" id="BJWL01000013">
    <property type="protein sequence ID" value="GFY99524.1"/>
    <property type="molecule type" value="Genomic_DNA"/>
</dbReference>
<sequence>MEERKSRIDTCGVPVVVEGGCRQLLVIVAKLRHRTFGACPDTPTIVSLDRLKLSVCLDALIAVSMSRRLTQLCLYGLVGSWPSYRRRLYPGMGAVKGYLAKQVSSCPLMCLEFVANRCPSTKLQHGDPVELAIVRQVGSDGYLSSDRANIR</sequence>
<keyword evidence="2" id="KW-1185">Reference proteome</keyword>
<protein>
    <submittedName>
        <fullName evidence="1">Uncharacterized protein</fullName>
    </submittedName>
</protein>
<accession>A0A7J0FLF3</accession>
<gene>
    <name evidence="1" type="ORF">Acr_13g0009240</name>
</gene>
<comment type="caution">
    <text evidence="1">The sequence shown here is derived from an EMBL/GenBank/DDBJ whole genome shotgun (WGS) entry which is preliminary data.</text>
</comment>
<dbReference type="AlphaFoldDB" id="A0A7J0FLF3"/>